<dbReference type="AlphaFoldDB" id="A0A433Q1G6"/>
<dbReference type="InterPro" id="IPR036770">
    <property type="entry name" value="Ankyrin_rpt-contain_sf"/>
</dbReference>
<proteinExistence type="predicted"/>
<evidence type="ECO:0000313" key="1">
    <source>
        <dbReference type="EMBL" id="RUS23606.1"/>
    </source>
</evidence>
<dbReference type="Gene3D" id="1.25.40.20">
    <property type="entry name" value="Ankyrin repeat-containing domain"/>
    <property type="match status" value="1"/>
</dbReference>
<protein>
    <recommendedName>
        <fullName evidence="3">Ankyrin repeat-containing domain protein</fullName>
    </recommendedName>
</protein>
<organism evidence="1 2">
    <name type="scientific">Jimgerdemannia flammicorona</name>
    <dbReference type="NCBI Taxonomy" id="994334"/>
    <lineage>
        <taxon>Eukaryota</taxon>
        <taxon>Fungi</taxon>
        <taxon>Fungi incertae sedis</taxon>
        <taxon>Mucoromycota</taxon>
        <taxon>Mucoromycotina</taxon>
        <taxon>Endogonomycetes</taxon>
        <taxon>Endogonales</taxon>
        <taxon>Endogonaceae</taxon>
        <taxon>Jimgerdemannia</taxon>
    </lineage>
</organism>
<dbReference type="SUPFAM" id="SSF48403">
    <property type="entry name" value="Ankyrin repeat"/>
    <property type="match status" value="1"/>
</dbReference>
<dbReference type="Proteomes" id="UP000274822">
    <property type="component" value="Unassembled WGS sequence"/>
</dbReference>
<accession>A0A433Q1G6</accession>
<keyword evidence="2" id="KW-1185">Reference proteome</keyword>
<gene>
    <name evidence="1" type="ORF">BC938DRAFT_474888</name>
</gene>
<sequence>MLIANPQLFENSDTPFHLVADSETSDAVKALLQLPMNGYQLQEGDTEEGVDVNIADNVRQTPLYWAAECHPFLTAYTMMSRLIAFGARTVKDIRDDTALGVALHQHGSVAFEMSNP</sequence>
<comment type="caution">
    <text evidence="1">The sequence shown here is derived from an EMBL/GenBank/DDBJ whole genome shotgun (WGS) entry which is preliminary data.</text>
</comment>
<dbReference type="EMBL" id="RBNJ01019212">
    <property type="protein sequence ID" value="RUS23606.1"/>
    <property type="molecule type" value="Genomic_DNA"/>
</dbReference>
<evidence type="ECO:0008006" key="3">
    <source>
        <dbReference type="Google" id="ProtNLM"/>
    </source>
</evidence>
<evidence type="ECO:0000313" key="2">
    <source>
        <dbReference type="Proteomes" id="UP000274822"/>
    </source>
</evidence>
<name>A0A433Q1G6_9FUNG</name>
<reference evidence="1 2" key="1">
    <citation type="journal article" date="2018" name="New Phytol.">
        <title>Phylogenomics of Endogonaceae and evolution of mycorrhizas within Mucoromycota.</title>
        <authorList>
            <person name="Chang Y."/>
            <person name="Desiro A."/>
            <person name="Na H."/>
            <person name="Sandor L."/>
            <person name="Lipzen A."/>
            <person name="Clum A."/>
            <person name="Barry K."/>
            <person name="Grigoriev I.V."/>
            <person name="Martin F.M."/>
            <person name="Stajich J.E."/>
            <person name="Smith M.E."/>
            <person name="Bonito G."/>
            <person name="Spatafora J.W."/>
        </authorList>
    </citation>
    <scope>NUCLEOTIDE SEQUENCE [LARGE SCALE GENOMIC DNA]</scope>
    <source>
        <strain evidence="1 2">AD002</strain>
    </source>
</reference>